<keyword evidence="2" id="KW-1185">Reference proteome</keyword>
<dbReference type="AlphaFoldDB" id="A0A0C3AU04"/>
<dbReference type="Pfam" id="PF20414">
    <property type="entry name" value="DUF6698"/>
    <property type="match status" value="1"/>
</dbReference>
<proteinExistence type="predicted"/>
<dbReference type="InParanoid" id="A0A0C3AU04"/>
<protein>
    <submittedName>
        <fullName evidence="1">Uncharacterized protein</fullName>
    </submittedName>
</protein>
<organism evidence="1 2">
    <name type="scientific">Piloderma croceum (strain F 1598)</name>
    <dbReference type="NCBI Taxonomy" id="765440"/>
    <lineage>
        <taxon>Eukaryota</taxon>
        <taxon>Fungi</taxon>
        <taxon>Dikarya</taxon>
        <taxon>Basidiomycota</taxon>
        <taxon>Agaricomycotina</taxon>
        <taxon>Agaricomycetes</taxon>
        <taxon>Agaricomycetidae</taxon>
        <taxon>Atheliales</taxon>
        <taxon>Atheliaceae</taxon>
        <taxon>Piloderma</taxon>
    </lineage>
</organism>
<dbReference type="InterPro" id="IPR046521">
    <property type="entry name" value="DUF6698"/>
</dbReference>
<accession>A0A0C3AU04</accession>
<name>A0A0C3AU04_PILCF</name>
<reference evidence="2" key="2">
    <citation type="submission" date="2015-01" db="EMBL/GenBank/DDBJ databases">
        <title>Evolutionary Origins and Diversification of the Mycorrhizal Mutualists.</title>
        <authorList>
            <consortium name="DOE Joint Genome Institute"/>
            <consortium name="Mycorrhizal Genomics Consortium"/>
            <person name="Kohler A."/>
            <person name="Kuo A."/>
            <person name="Nagy L.G."/>
            <person name="Floudas D."/>
            <person name="Copeland A."/>
            <person name="Barry K.W."/>
            <person name="Cichocki N."/>
            <person name="Veneault-Fourrey C."/>
            <person name="LaButti K."/>
            <person name="Lindquist E.A."/>
            <person name="Lipzen A."/>
            <person name="Lundell T."/>
            <person name="Morin E."/>
            <person name="Murat C."/>
            <person name="Riley R."/>
            <person name="Ohm R."/>
            <person name="Sun H."/>
            <person name="Tunlid A."/>
            <person name="Henrissat B."/>
            <person name="Grigoriev I.V."/>
            <person name="Hibbett D.S."/>
            <person name="Martin F."/>
        </authorList>
    </citation>
    <scope>NUCLEOTIDE SEQUENCE [LARGE SCALE GENOMIC DNA]</scope>
    <source>
        <strain evidence="2">F 1598</strain>
    </source>
</reference>
<dbReference type="Proteomes" id="UP000054166">
    <property type="component" value="Unassembled WGS sequence"/>
</dbReference>
<evidence type="ECO:0000313" key="2">
    <source>
        <dbReference type="Proteomes" id="UP000054166"/>
    </source>
</evidence>
<dbReference type="HOGENOM" id="CLU_035918_5_1_1"/>
<dbReference type="OrthoDB" id="2662502at2759"/>
<dbReference type="STRING" id="765440.A0A0C3AU04"/>
<dbReference type="EMBL" id="KN833025">
    <property type="protein sequence ID" value="KIM77418.1"/>
    <property type="molecule type" value="Genomic_DNA"/>
</dbReference>
<sequence length="385" mass="42934">MSCPPSNPSSPSTDSVESWKRKYNILEERYALSQELGLKAKNQKTLGRGLRRVIDMFYSARDLVQENDRHEEALGNGRDASEFTAEQNAMIRSYEELVARIPLVKTLVEQGEVDSLEALYKNLRAGSDMARGDDANNLKAAVVTWVNDLYGPSDPVLKANSKDERGLANNHTGRLLCPGEYCWDDESVRTHIRDGHKDYVVDAHSWPIFCYANFVCDNSDIEKGLWKSALLVKAFKSIFTSPSSATNKMQHDIEDAPAAKRPKKSSTATRSDVTSLIGLTTVTPRAIAYTAVQLHFALSNANTWRVVDVDFDHMEFYRAIIDYFDVTPGPVARAHIDGLLAWWNRKVFGRVTGTARASSRRAGASVSRLQAQRKTREDAALVSST</sequence>
<reference evidence="1 2" key="1">
    <citation type="submission" date="2014-04" db="EMBL/GenBank/DDBJ databases">
        <authorList>
            <consortium name="DOE Joint Genome Institute"/>
            <person name="Kuo A."/>
            <person name="Tarkka M."/>
            <person name="Buscot F."/>
            <person name="Kohler A."/>
            <person name="Nagy L.G."/>
            <person name="Floudas D."/>
            <person name="Copeland A."/>
            <person name="Barry K.W."/>
            <person name="Cichocki N."/>
            <person name="Veneault-Fourrey C."/>
            <person name="LaButti K."/>
            <person name="Lindquist E.A."/>
            <person name="Lipzen A."/>
            <person name="Lundell T."/>
            <person name="Morin E."/>
            <person name="Murat C."/>
            <person name="Sun H."/>
            <person name="Tunlid A."/>
            <person name="Henrissat B."/>
            <person name="Grigoriev I.V."/>
            <person name="Hibbett D.S."/>
            <person name="Martin F."/>
            <person name="Nordberg H.P."/>
            <person name="Cantor M.N."/>
            <person name="Hua S.X."/>
        </authorList>
    </citation>
    <scope>NUCLEOTIDE SEQUENCE [LARGE SCALE GENOMIC DNA]</scope>
    <source>
        <strain evidence="1 2">F 1598</strain>
    </source>
</reference>
<evidence type="ECO:0000313" key="1">
    <source>
        <dbReference type="EMBL" id="KIM77418.1"/>
    </source>
</evidence>
<gene>
    <name evidence="1" type="ORF">PILCRDRAFT_12056</name>
</gene>